<proteinExistence type="predicted"/>
<feature type="compositionally biased region" description="Polar residues" evidence="5">
    <location>
        <begin position="530"/>
        <end position="546"/>
    </location>
</feature>
<evidence type="ECO:0000259" key="6">
    <source>
        <dbReference type="PROSITE" id="PS50011"/>
    </source>
</evidence>
<keyword evidence="8" id="KW-1185">Reference proteome</keyword>
<evidence type="ECO:0000256" key="5">
    <source>
        <dbReference type="SAM" id="MobiDB-lite"/>
    </source>
</evidence>
<dbReference type="InterPro" id="IPR000719">
    <property type="entry name" value="Prot_kinase_dom"/>
</dbReference>
<dbReference type="PROSITE" id="PS50011">
    <property type="entry name" value="PROTEIN_KINASE_DOM"/>
    <property type="match status" value="1"/>
</dbReference>
<dbReference type="SUPFAM" id="SSF56112">
    <property type="entry name" value="Protein kinase-like (PK-like)"/>
    <property type="match status" value="1"/>
</dbReference>
<dbReference type="PANTHER" id="PTHR44329:SF288">
    <property type="entry name" value="MITOGEN-ACTIVATED PROTEIN KINASE KINASE KINASE 20"/>
    <property type="match status" value="1"/>
</dbReference>
<evidence type="ECO:0000256" key="2">
    <source>
        <dbReference type="ARBA" id="ARBA00022741"/>
    </source>
</evidence>
<sequence>MHSLARPLANLQQDPGSNSTNHDALEILQVQHQQIIALLAAQRNHEAHEISDKAEASRMMELLQAELDRAQLGGNVRMRSSCLRLMRQLNRTHGVLPSSMFLNGLTCESQHPVTGGGFSDVWIGRLEDRRVCVKVLRFFLRSTDREGLLKSLSKEVLLWRQLNHPNILPFLGVDKTLFSPSFSIVSPWMDNGDLISYSRKSSLGLNAKLHHMNQIAEGLVYLHELDPPVVHGDLKGANVLISDDHVCCLADFGLSILDTQSNNPTHTSTIQGSLRWLAPEYINPSNKPTEMSLTPRDIYAFGCTVFELITEQPPFAHHNQDISVAIDVLNGVRPILPVDIQVSNEATFQTIQVVLSRCWSEGFKARPSAREVLDVIRDLSSVLEKSPKLAPTILIPPLECCQHHSYFEPIFVTSSFWGDHESITCRCSDRQIKRGADYQGLCFYDIFQTKAKWTALPFELQSGFIKQGDPDDVDPQHQPQASKRRRDVFEPPIPYGEFADDGDSGIRNKRLKLLELTSQRNRMLPEDKSSPTNSVPKSSISTTDAGTSSLCPMIDFQGTTFKLHRQGFRSLGLFSSPNVSISYKHDTIFSQCLVTLFFRSLHKVPQATAVLGITWCNRFASILAIRRLLDVDRTKTIAGLAGYVAKRAIKNMKETLAELAYGLGLNVLDGVLIGQSGCGLAMISLSKLSERANATLVLSLQDKQAVDQYKADIEAKLARAGLIRGSSRRDEPMLPHATLDEFSTSDSQVDATGRGPVRVTASPAGLPLQDAWRRHAVGEGEGSGMFVHKPAWSPIPYMAPRRNPEHPYDMGFEEPLPTPPSPRPSKSPSGRSSKRRKVHRDYMVQMQLAQVQPEIGGDRPEGGLKWDDSGLLYALDGYRRRQTHH</sequence>
<keyword evidence="2" id="KW-0547">Nucleotide-binding</keyword>
<evidence type="ECO:0000313" key="8">
    <source>
        <dbReference type="Proteomes" id="UP000518752"/>
    </source>
</evidence>
<feature type="compositionally biased region" description="Polar residues" evidence="5">
    <location>
        <begin position="10"/>
        <end position="20"/>
    </location>
</feature>
<dbReference type="InterPro" id="IPR008271">
    <property type="entry name" value="Ser/Thr_kinase_AS"/>
</dbReference>
<dbReference type="PANTHER" id="PTHR44329">
    <property type="entry name" value="SERINE/THREONINE-PROTEIN KINASE TNNI3K-RELATED"/>
    <property type="match status" value="1"/>
</dbReference>
<dbReference type="InterPro" id="IPR011009">
    <property type="entry name" value="Kinase-like_dom_sf"/>
</dbReference>
<evidence type="ECO:0000313" key="7">
    <source>
        <dbReference type="EMBL" id="KAF5385578.1"/>
    </source>
</evidence>
<name>A0A8H5HLH4_9AGAR</name>
<dbReference type="PROSITE" id="PS00108">
    <property type="entry name" value="PROTEIN_KINASE_ST"/>
    <property type="match status" value="1"/>
</dbReference>
<gene>
    <name evidence="7" type="ORF">D9757_006781</name>
</gene>
<organism evidence="7 8">
    <name type="scientific">Collybiopsis confluens</name>
    <dbReference type="NCBI Taxonomy" id="2823264"/>
    <lineage>
        <taxon>Eukaryota</taxon>
        <taxon>Fungi</taxon>
        <taxon>Dikarya</taxon>
        <taxon>Basidiomycota</taxon>
        <taxon>Agaricomycotina</taxon>
        <taxon>Agaricomycetes</taxon>
        <taxon>Agaricomycetidae</taxon>
        <taxon>Agaricales</taxon>
        <taxon>Marasmiineae</taxon>
        <taxon>Omphalotaceae</taxon>
        <taxon>Collybiopsis</taxon>
    </lineage>
</organism>
<evidence type="ECO:0000256" key="1">
    <source>
        <dbReference type="ARBA" id="ARBA00022679"/>
    </source>
</evidence>
<feature type="compositionally biased region" description="Pro residues" evidence="5">
    <location>
        <begin position="816"/>
        <end position="825"/>
    </location>
</feature>
<feature type="domain" description="Protein kinase" evidence="6">
    <location>
        <begin position="107"/>
        <end position="383"/>
    </location>
</feature>
<evidence type="ECO:0000256" key="3">
    <source>
        <dbReference type="ARBA" id="ARBA00022777"/>
    </source>
</evidence>
<dbReference type="GO" id="GO:0005524">
    <property type="term" value="F:ATP binding"/>
    <property type="evidence" value="ECO:0007669"/>
    <property type="project" value="UniProtKB-KW"/>
</dbReference>
<dbReference type="Pfam" id="PF07714">
    <property type="entry name" value="PK_Tyr_Ser-Thr"/>
    <property type="match status" value="1"/>
</dbReference>
<protein>
    <recommendedName>
        <fullName evidence="6">Protein kinase domain-containing protein</fullName>
    </recommendedName>
</protein>
<dbReference type="Gene3D" id="1.10.510.10">
    <property type="entry name" value="Transferase(Phosphotransferase) domain 1"/>
    <property type="match status" value="1"/>
</dbReference>
<comment type="caution">
    <text evidence="7">The sequence shown here is derived from an EMBL/GenBank/DDBJ whole genome shotgun (WGS) entry which is preliminary data.</text>
</comment>
<dbReference type="InterPro" id="IPR051681">
    <property type="entry name" value="Ser/Thr_Kinases-Pseudokinases"/>
</dbReference>
<evidence type="ECO:0000256" key="4">
    <source>
        <dbReference type="ARBA" id="ARBA00022840"/>
    </source>
</evidence>
<dbReference type="OrthoDB" id="346907at2759"/>
<dbReference type="SMART" id="SM00220">
    <property type="entry name" value="S_TKc"/>
    <property type="match status" value="1"/>
</dbReference>
<keyword evidence="1" id="KW-0808">Transferase</keyword>
<feature type="region of interest" description="Disordered" evidence="5">
    <location>
        <begin position="743"/>
        <end position="762"/>
    </location>
</feature>
<feature type="region of interest" description="Disordered" evidence="5">
    <location>
        <begin position="806"/>
        <end position="838"/>
    </location>
</feature>
<feature type="region of interest" description="Disordered" evidence="5">
    <location>
        <begin position="1"/>
        <end position="20"/>
    </location>
</feature>
<keyword evidence="4" id="KW-0067">ATP-binding</keyword>
<dbReference type="GO" id="GO:0004674">
    <property type="term" value="F:protein serine/threonine kinase activity"/>
    <property type="evidence" value="ECO:0007669"/>
    <property type="project" value="TreeGrafter"/>
</dbReference>
<dbReference type="AlphaFoldDB" id="A0A8H5HLH4"/>
<dbReference type="EMBL" id="JAACJN010000039">
    <property type="protein sequence ID" value="KAF5385578.1"/>
    <property type="molecule type" value="Genomic_DNA"/>
</dbReference>
<dbReference type="InterPro" id="IPR001245">
    <property type="entry name" value="Ser-Thr/Tyr_kinase_cat_dom"/>
</dbReference>
<keyword evidence="3" id="KW-0418">Kinase</keyword>
<reference evidence="7 8" key="1">
    <citation type="journal article" date="2020" name="ISME J.">
        <title>Uncovering the hidden diversity of litter-decomposition mechanisms in mushroom-forming fungi.</title>
        <authorList>
            <person name="Floudas D."/>
            <person name="Bentzer J."/>
            <person name="Ahren D."/>
            <person name="Johansson T."/>
            <person name="Persson P."/>
            <person name="Tunlid A."/>
        </authorList>
    </citation>
    <scope>NUCLEOTIDE SEQUENCE [LARGE SCALE GENOMIC DNA]</scope>
    <source>
        <strain evidence="7 8">CBS 406.79</strain>
    </source>
</reference>
<feature type="region of interest" description="Disordered" evidence="5">
    <location>
        <begin position="522"/>
        <end position="546"/>
    </location>
</feature>
<dbReference type="Proteomes" id="UP000518752">
    <property type="component" value="Unassembled WGS sequence"/>
</dbReference>
<accession>A0A8H5HLH4</accession>
<feature type="region of interest" description="Disordered" evidence="5">
    <location>
        <begin position="467"/>
        <end position="504"/>
    </location>
</feature>